<dbReference type="GO" id="GO:0008270">
    <property type="term" value="F:zinc ion binding"/>
    <property type="evidence" value="ECO:0007669"/>
    <property type="project" value="TreeGrafter"/>
</dbReference>
<dbReference type="GO" id="GO:0005829">
    <property type="term" value="C:cytosol"/>
    <property type="evidence" value="ECO:0007669"/>
    <property type="project" value="TreeGrafter"/>
</dbReference>
<dbReference type="Gene3D" id="3.20.20.140">
    <property type="entry name" value="Metal-dependent hydrolases"/>
    <property type="match status" value="1"/>
</dbReference>
<feature type="domain" description="Polymerase/histidinol phosphatase N-terminal" evidence="1">
    <location>
        <begin position="2"/>
        <end position="75"/>
    </location>
</feature>
<dbReference type="CDD" id="cd07432">
    <property type="entry name" value="PHP_HisPPase"/>
    <property type="match status" value="1"/>
</dbReference>
<dbReference type="GO" id="GO:0042578">
    <property type="term" value="F:phosphoric ester hydrolase activity"/>
    <property type="evidence" value="ECO:0007669"/>
    <property type="project" value="TreeGrafter"/>
</dbReference>
<organism evidence="2 3">
    <name type="scientific">Desulfovibrio subterraneus</name>
    <dbReference type="NCBI Taxonomy" id="2718620"/>
    <lineage>
        <taxon>Bacteria</taxon>
        <taxon>Pseudomonadati</taxon>
        <taxon>Thermodesulfobacteriota</taxon>
        <taxon>Desulfovibrionia</taxon>
        <taxon>Desulfovibrionales</taxon>
        <taxon>Desulfovibrionaceae</taxon>
        <taxon>Desulfovibrio</taxon>
    </lineage>
</organism>
<dbReference type="AlphaFoldDB" id="A0A7J0BMT3"/>
<dbReference type="InterPro" id="IPR016195">
    <property type="entry name" value="Pol/histidinol_Pase-like"/>
</dbReference>
<reference evidence="2 3" key="1">
    <citation type="submission" date="2020-05" db="EMBL/GenBank/DDBJ databases">
        <title>Draft genome sequence of Desulfovibrio sp. strain HN2T.</title>
        <authorList>
            <person name="Ueno A."/>
            <person name="Tamazawa S."/>
            <person name="Tamamura S."/>
            <person name="Murakami T."/>
            <person name="Kiyama T."/>
            <person name="Inomata H."/>
            <person name="Amano Y."/>
            <person name="Miyakawa K."/>
            <person name="Tamaki H."/>
            <person name="Naganuma T."/>
            <person name="Kaneko K."/>
        </authorList>
    </citation>
    <scope>NUCLEOTIDE SEQUENCE [LARGE SCALE GENOMIC DNA]</scope>
    <source>
        <strain evidence="2 3">HN2</strain>
    </source>
</reference>
<name>A0A7J0BMT3_9BACT</name>
<dbReference type="InterPro" id="IPR050243">
    <property type="entry name" value="PHP_phosphatase"/>
</dbReference>
<dbReference type="EMBL" id="BLVO01000013">
    <property type="protein sequence ID" value="GFM34435.1"/>
    <property type="molecule type" value="Genomic_DNA"/>
</dbReference>
<dbReference type="PANTHER" id="PTHR36928:SF1">
    <property type="entry name" value="PHOSPHATASE YCDX-RELATED"/>
    <property type="match status" value="1"/>
</dbReference>
<comment type="caution">
    <text evidence="2">The sequence shown here is derived from an EMBL/GenBank/DDBJ whole genome shotgun (WGS) entry which is preliminary data.</text>
</comment>
<dbReference type="RefSeq" id="WP_174406028.1">
    <property type="nucleotide sequence ID" value="NZ_BLVO01000013.1"/>
</dbReference>
<dbReference type="InterPro" id="IPR004013">
    <property type="entry name" value="PHP_dom"/>
</dbReference>
<dbReference type="Pfam" id="PF02811">
    <property type="entry name" value="PHP"/>
    <property type="match status" value="1"/>
</dbReference>
<dbReference type="Proteomes" id="UP000503840">
    <property type="component" value="Unassembled WGS sequence"/>
</dbReference>
<dbReference type="PANTHER" id="PTHR36928">
    <property type="entry name" value="PHOSPHATASE YCDX-RELATED"/>
    <property type="match status" value="1"/>
</dbReference>
<evidence type="ECO:0000259" key="1">
    <source>
        <dbReference type="SMART" id="SM00481"/>
    </source>
</evidence>
<sequence>MIDLHVHTNFSDGKHIPAHMLRLAKLAGYRAIVFTDHADASNMRHILENQLPMAKTYSLHEGIDLFVGVELTSVPPALIPDTIAQARELGAQVVSVHGQTLSDVVEEGTNLAAIEGGADILCHPGLITEQEAMLAAEKGVLLELSTRPSNALCNGLLVNVARRANARIVINNDAHHGSDFISRDKRRAIAIGAGMTPDEYKQAEGNSREFISRLLRQS</sequence>
<evidence type="ECO:0000313" key="3">
    <source>
        <dbReference type="Proteomes" id="UP000503840"/>
    </source>
</evidence>
<proteinExistence type="predicted"/>
<accession>A0A7J0BMT3</accession>
<gene>
    <name evidence="2" type="ORF">DSM101010T_28000</name>
</gene>
<dbReference type="SUPFAM" id="SSF89550">
    <property type="entry name" value="PHP domain-like"/>
    <property type="match status" value="1"/>
</dbReference>
<protein>
    <submittedName>
        <fullName evidence="2">PHP domain-containing protein</fullName>
    </submittedName>
</protein>
<dbReference type="SMART" id="SM00481">
    <property type="entry name" value="POLIIIAc"/>
    <property type="match status" value="1"/>
</dbReference>
<dbReference type="NCBIfam" id="NF004981">
    <property type="entry name" value="PRK06361.1"/>
    <property type="match status" value="1"/>
</dbReference>
<keyword evidence="3" id="KW-1185">Reference proteome</keyword>
<evidence type="ECO:0000313" key="2">
    <source>
        <dbReference type="EMBL" id="GFM34435.1"/>
    </source>
</evidence>
<dbReference type="InterPro" id="IPR003141">
    <property type="entry name" value="Pol/His_phosphatase_N"/>
</dbReference>